<evidence type="ECO:0000256" key="7">
    <source>
        <dbReference type="ARBA" id="ARBA00023163"/>
    </source>
</evidence>
<organism evidence="11 12">
    <name type="scientific">Candidatus Ozemobacter sibiricus</name>
    <dbReference type="NCBI Taxonomy" id="2268124"/>
    <lineage>
        <taxon>Bacteria</taxon>
        <taxon>Candidatus Ozemobacteria</taxon>
        <taxon>Candidatus Ozemobacterales</taxon>
        <taxon>Candidatus Ozemobacteraceae</taxon>
        <taxon>Candidatus Ozemobacter</taxon>
    </lineage>
</organism>
<evidence type="ECO:0000256" key="9">
    <source>
        <dbReference type="ARBA" id="ARBA00048552"/>
    </source>
</evidence>
<accession>A0A367ZQ97</accession>
<evidence type="ECO:0000256" key="6">
    <source>
        <dbReference type="ARBA" id="ARBA00022695"/>
    </source>
</evidence>
<dbReference type="AlphaFoldDB" id="A0A367ZQ97"/>
<evidence type="ECO:0000256" key="10">
    <source>
        <dbReference type="HAMAP-Rule" id="MF_00366"/>
    </source>
</evidence>
<proteinExistence type="inferred from homology"/>
<evidence type="ECO:0000256" key="3">
    <source>
        <dbReference type="ARBA" id="ARBA00013725"/>
    </source>
</evidence>
<name>A0A367ZQ97_9BACT</name>
<comment type="caution">
    <text evidence="11">The sequence shown here is derived from an EMBL/GenBank/DDBJ whole genome shotgun (WGS) entry which is preliminary data.</text>
</comment>
<dbReference type="InterPro" id="IPR036161">
    <property type="entry name" value="RPB6/omega-like_sf"/>
</dbReference>
<dbReference type="GO" id="GO:0000428">
    <property type="term" value="C:DNA-directed RNA polymerase complex"/>
    <property type="evidence" value="ECO:0007669"/>
    <property type="project" value="UniProtKB-KW"/>
</dbReference>
<evidence type="ECO:0000313" key="12">
    <source>
        <dbReference type="Proteomes" id="UP000252355"/>
    </source>
</evidence>
<comment type="catalytic activity">
    <reaction evidence="9 10">
        <text>RNA(n) + a ribonucleoside 5'-triphosphate = RNA(n+1) + diphosphate</text>
        <dbReference type="Rhea" id="RHEA:21248"/>
        <dbReference type="Rhea" id="RHEA-COMP:14527"/>
        <dbReference type="Rhea" id="RHEA-COMP:17342"/>
        <dbReference type="ChEBI" id="CHEBI:33019"/>
        <dbReference type="ChEBI" id="CHEBI:61557"/>
        <dbReference type="ChEBI" id="CHEBI:140395"/>
        <dbReference type="EC" id="2.7.7.6"/>
    </reaction>
</comment>
<dbReference type="Gene3D" id="3.90.940.10">
    <property type="match status" value="1"/>
</dbReference>
<evidence type="ECO:0000313" key="11">
    <source>
        <dbReference type="EMBL" id="RCK80007.1"/>
    </source>
</evidence>
<dbReference type="GO" id="GO:0003677">
    <property type="term" value="F:DNA binding"/>
    <property type="evidence" value="ECO:0007669"/>
    <property type="project" value="UniProtKB-UniRule"/>
</dbReference>
<comment type="function">
    <text evidence="10">Promotes RNA polymerase assembly. Latches the N- and C-terminal regions of the beta' subunit thereby facilitating its interaction with the beta and alpha subunits.</text>
</comment>
<comment type="subunit">
    <text evidence="10">The RNAP catalytic core consists of 2 alpha, 1 beta, 1 beta' and 1 omega subunit. When a sigma factor is associated with the core the holoenzyme is formed, which can initiate transcription.</text>
</comment>
<dbReference type="HAMAP" id="MF_00366">
    <property type="entry name" value="RNApol_bact_RpoZ"/>
    <property type="match status" value="1"/>
</dbReference>
<evidence type="ECO:0000256" key="2">
    <source>
        <dbReference type="ARBA" id="ARBA00012418"/>
    </source>
</evidence>
<evidence type="ECO:0000256" key="5">
    <source>
        <dbReference type="ARBA" id="ARBA00022679"/>
    </source>
</evidence>
<sequence length="64" mass="7282">MKFRSRTDITAKIPNKFDAVMAVSNRVKMLVEGKRRLIEDYDENPVKVAMEEIASGALVVEIEE</sequence>
<evidence type="ECO:0000256" key="4">
    <source>
        <dbReference type="ARBA" id="ARBA00022478"/>
    </source>
</evidence>
<dbReference type="InterPro" id="IPR003716">
    <property type="entry name" value="DNA-dir_RNA_pol_omega"/>
</dbReference>
<dbReference type="EC" id="2.7.7.6" evidence="2 10"/>
<keyword evidence="6 10" id="KW-0548">Nucleotidyltransferase</keyword>
<dbReference type="GO" id="GO:0006351">
    <property type="term" value="P:DNA-templated transcription"/>
    <property type="evidence" value="ECO:0007669"/>
    <property type="project" value="UniProtKB-UniRule"/>
</dbReference>
<gene>
    <name evidence="10" type="primary">rpoZ</name>
    <name evidence="11" type="ORF">OZSIB_3876</name>
</gene>
<dbReference type="InterPro" id="IPR006110">
    <property type="entry name" value="Pol_omega/Rpo6/RPB6"/>
</dbReference>
<dbReference type="EMBL" id="QOQW01000009">
    <property type="protein sequence ID" value="RCK80007.1"/>
    <property type="molecule type" value="Genomic_DNA"/>
</dbReference>
<protein>
    <recommendedName>
        <fullName evidence="3 10">DNA-directed RNA polymerase subunit omega</fullName>
        <shortName evidence="10">RNAP omega subunit</shortName>
        <ecNumber evidence="2 10">2.7.7.6</ecNumber>
    </recommendedName>
    <alternativeName>
        <fullName evidence="10">RNA polymerase omega subunit</fullName>
    </alternativeName>
    <alternativeName>
        <fullName evidence="8 10">Transcriptase subunit omega</fullName>
    </alternativeName>
</protein>
<dbReference type="Proteomes" id="UP000252355">
    <property type="component" value="Unassembled WGS sequence"/>
</dbReference>
<comment type="similarity">
    <text evidence="1 10">Belongs to the RNA polymerase subunit omega family.</text>
</comment>
<dbReference type="Pfam" id="PF01192">
    <property type="entry name" value="RNA_pol_Rpb6"/>
    <property type="match status" value="1"/>
</dbReference>
<keyword evidence="5 10" id="KW-0808">Transferase</keyword>
<keyword evidence="7 10" id="KW-0804">Transcription</keyword>
<dbReference type="GO" id="GO:0003899">
    <property type="term" value="F:DNA-directed RNA polymerase activity"/>
    <property type="evidence" value="ECO:0007669"/>
    <property type="project" value="UniProtKB-UniRule"/>
</dbReference>
<dbReference type="SMART" id="SM01409">
    <property type="entry name" value="RNA_pol_Rpb6"/>
    <property type="match status" value="1"/>
</dbReference>
<evidence type="ECO:0000256" key="1">
    <source>
        <dbReference type="ARBA" id="ARBA00006711"/>
    </source>
</evidence>
<evidence type="ECO:0000256" key="8">
    <source>
        <dbReference type="ARBA" id="ARBA00029924"/>
    </source>
</evidence>
<reference evidence="11 12" key="1">
    <citation type="submission" date="2018-05" db="EMBL/GenBank/DDBJ databases">
        <title>A metagenomic window into the 2 km-deep terrestrial subsurface aquifer revealed taxonomically and functionally diverse microbial community comprising novel uncultured bacterial lineages.</title>
        <authorList>
            <person name="Kadnikov V.V."/>
            <person name="Mardanov A.V."/>
            <person name="Beletsky A.V."/>
            <person name="Banks D."/>
            <person name="Pimenov N.V."/>
            <person name="Frank Y.A."/>
            <person name="Karnachuk O.V."/>
            <person name="Ravin N.V."/>
        </authorList>
    </citation>
    <scope>NUCLEOTIDE SEQUENCE [LARGE SCALE GENOMIC DNA]</scope>
    <source>
        <strain evidence="11">BY5</strain>
    </source>
</reference>
<keyword evidence="4 10" id="KW-0240">DNA-directed RNA polymerase</keyword>
<dbReference type="SUPFAM" id="SSF63562">
    <property type="entry name" value="RPB6/omega subunit-like"/>
    <property type="match status" value="1"/>
</dbReference>